<protein>
    <recommendedName>
        <fullName evidence="5">Metallo-beta-lactamase domain-containing protein</fullName>
    </recommendedName>
</protein>
<dbReference type="AlphaFoldDB" id="A0A382JDV3"/>
<feature type="non-terminal residue" evidence="6">
    <location>
        <position position="161"/>
    </location>
</feature>
<dbReference type="InterPro" id="IPR036866">
    <property type="entry name" value="RibonucZ/Hydroxyglut_hydro"/>
</dbReference>
<dbReference type="EMBL" id="UINC01073488">
    <property type="protein sequence ID" value="SVC09918.1"/>
    <property type="molecule type" value="Genomic_DNA"/>
</dbReference>
<dbReference type="SMART" id="SM00849">
    <property type="entry name" value="Lactamase_B"/>
    <property type="match status" value="1"/>
</dbReference>
<dbReference type="InterPro" id="IPR001279">
    <property type="entry name" value="Metallo-B-lactamas"/>
</dbReference>
<sequence>MVPTTDFSIRSILGGMDKNFTYVVTCSRTGIPILVDAAVELEKASPFIHREPQALLITHTHGDHIAYLDQYMEAFPQMTVFGHPESTTLSSLASFHSVTQDKGINVGQLEFKAIHTPGHYYDSICYQLDSVLFTGDTLFVGRTGRVISANSSIADLYDSVY</sequence>
<dbReference type="InterPro" id="IPR051453">
    <property type="entry name" value="MBL_Glyoxalase_II"/>
</dbReference>
<keyword evidence="2" id="KW-0479">Metal-binding</keyword>
<evidence type="ECO:0000256" key="4">
    <source>
        <dbReference type="ARBA" id="ARBA00022833"/>
    </source>
</evidence>
<accession>A0A382JDV3</accession>
<dbReference type="GO" id="GO:0016787">
    <property type="term" value="F:hydrolase activity"/>
    <property type="evidence" value="ECO:0007669"/>
    <property type="project" value="UniProtKB-KW"/>
</dbReference>
<evidence type="ECO:0000313" key="6">
    <source>
        <dbReference type="EMBL" id="SVC09918.1"/>
    </source>
</evidence>
<keyword evidence="4" id="KW-0862">Zinc</keyword>
<dbReference type="PANTHER" id="PTHR46233">
    <property type="entry name" value="HYDROXYACYLGLUTATHIONE HYDROLASE GLOC"/>
    <property type="match status" value="1"/>
</dbReference>
<keyword evidence="3" id="KW-0378">Hydrolase</keyword>
<dbReference type="Pfam" id="PF00753">
    <property type="entry name" value="Lactamase_B"/>
    <property type="match status" value="1"/>
</dbReference>
<dbReference type="PANTHER" id="PTHR46233:SF3">
    <property type="entry name" value="HYDROXYACYLGLUTATHIONE HYDROLASE GLOC"/>
    <property type="match status" value="1"/>
</dbReference>
<dbReference type="GO" id="GO:0046872">
    <property type="term" value="F:metal ion binding"/>
    <property type="evidence" value="ECO:0007669"/>
    <property type="project" value="UniProtKB-KW"/>
</dbReference>
<name>A0A382JDV3_9ZZZZ</name>
<evidence type="ECO:0000256" key="3">
    <source>
        <dbReference type="ARBA" id="ARBA00022801"/>
    </source>
</evidence>
<comment type="cofactor">
    <cofactor evidence="1">
        <name>Zn(2+)</name>
        <dbReference type="ChEBI" id="CHEBI:29105"/>
    </cofactor>
</comment>
<evidence type="ECO:0000256" key="2">
    <source>
        <dbReference type="ARBA" id="ARBA00022723"/>
    </source>
</evidence>
<proteinExistence type="predicted"/>
<evidence type="ECO:0000259" key="5">
    <source>
        <dbReference type="SMART" id="SM00849"/>
    </source>
</evidence>
<gene>
    <name evidence="6" type="ORF">METZ01_LOCUS262772</name>
</gene>
<feature type="domain" description="Metallo-beta-lactamase" evidence="5">
    <location>
        <begin position="18"/>
        <end position="160"/>
    </location>
</feature>
<organism evidence="6">
    <name type="scientific">marine metagenome</name>
    <dbReference type="NCBI Taxonomy" id="408172"/>
    <lineage>
        <taxon>unclassified sequences</taxon>
        <taxon>metagenomes</taxon>
        <taxon>ecological metagenomes</taxon>
    </lineage>
</organism>
<dbReference type="Gene3D" id="3.60.15.10">
    <property type="entry name" value="Ribonuclease Z/Hydroxyacylglutathione hydrolase-like"/>
    <property type="match status" value="1"/>
</dbReference>
<reference evidence="6" key="1">
    <citation type="submission" date="2018-05" db="EMBL/GenBank/DDBJ databases">
        <authorList>
            <person name="Lanie J.A."/>
            <person name="Ng W.-L."/>
            <person name="Kazmierczak K.M."/>
            <person name="Andrzejewski T.M."/>
            <person name="Davidsen T.M."/>
            <person name="Wayne K.J."/>
            <person name="Tettelin H."/>
            <person name="Glass J.I."/>
            <person name="Rusch D."/>
            <person name="Podicherti R."/>
            <person name="Tsui H.-C.T."/>
            <person name="Winkler M.E."/>
        </authorList>
    </citation>
    <scope>NUCLEOTIDE SEQUENCE</scope>
</reference>
<evidence type="ECO:0000256" key="1">
    <source>
        <dbReference type="ARBA" id="ARBA00001947"/>
    </source>
</evidence>
<dbReference type="SUPFAM" id="SSF56281">
    <property type="entry name" value="Metallo-hydrolase/oxidoreductase"/>
    <property type="match status" value="1"/>
</dbReference>